<dbReference type="PROSITE" id="PS50030">
    <property type="entry name" value="UBA"/>
    <property type="match status" value="1"/>
</dbReference>
<dbReference type="OrthoDB" id="5376710at2759"/>
<dbReference type="STRING" id="1448308.A0A2T2NDT8"/>
<evidence type="ECO:0000256" key="1">
    <source>
        <dbReference type="SAM" id="MobiDB-lite"/>
    </source>
</evidence>
<protein>
    <recommendedName>
        <fullName evidence="2">UBA domain-containing protein</fullName>
    </recommendedName>
</protein>
<sequence>MKFFSSSASLSGVIGTYKQGRLQLDHKDGPSPGCQSHGSLHSRSSSSTRSRRPRIQVVIPDEQRDRPLPTSPFFSPTNKTHFRSASAEIEAMHNISPPSGSKQTRVRNSIVSPMSAQQQQMQDQISMPIQSATSTPELGHGSHPSVSNSSDESHGDDGSSIHSTTSSVTSEEAGSPPLPKPATFHQRSASAAISSSLPTVAENPDSPHRATLKSDMPSTETGLRVASCPTPPPRRYLCHPPLEHDITFQSTCAIRPPRTSCAPHSPPSVRKSSVRSNRRSLASNHTMGAISQALNRSASREYSPHASSPTLSEAENDLEQHLTSFTEDNPFKWDDVVIRRATDPLSPVAIPRKDSLTIDFSKAAPVVPRKSSKRLSQISSEGIRISRVPADHIASQLKRNKSLNKGKGLKITIPDTASKAVPEPRPRSKRITEDFVLSPIPPPRTIKRLITPAIAENVILSILRNSETLDDLFSAAIINVGFYRVFKRHELDLMKSTLRKVSPAAWEHREIAYPGHDIYIEEDFETPRQDYTAQTYYQYHKRDTYIIAAIKPLIRNKCQSFLRPEICVALASDDPVQSARVDDALWRIWNFCKIFGSGKGREEDIVAQMDWLKGGPLVHQKACTYSIFTTDDLNETLASAPEHFAKGNCDGLNAEELFDMMELWNCLGVLLQPFEGRTEQARVYGIYENTDIRGGDIDGEEMMLDEWYYYLLTMGLSAILELSAPCQQPGPAAFRLAELRGWVNWKPPVFGGTRRNFLKEAASRVYEDKITATYAESSSKEVQRQLSKQRIQRHISELRRRKNTNERPVEVRMSQERPISEWEGVINTLTRSRPPPMPTNNLVSHIPSLRSAAPGSALVHELAPPIVELPASRTPPPRPNSRIVAQPLLPTPPPSTVPSVAGDRRSSMAPSMPSIDETPAFRRQEVIPEVPSLEHHPALARHTRQSSDASSAPSAASNSSAESRAAYQQHPLQQNIMSANNGENSADKAVYRIVEMGFTPEQARHALRTTDLGDGLRVDRAVELLLRQM</sequence>
<accession>A0A2T2NDT8</accession>
<gene>
    <name evidence="3" type="ORF">BS50DRAFT_500177</name>
</gene>
<dbReference type="EMBL" id="KZ678139">
    <property type="protein sequence ID" value="PSN63604.1"/>
    <property type="molecule type" value="Genomic_DNA"/>
</dbReference>
<evidence type="ECO:0000313" key="4">
    <source>
        <dbReference type="Proteomes" id="UP000240883"/>
    </source>
</evidence>
<evidence type="ECO:0000313" key="3">
    <source>
        <dbReference type="EMBL" id="PSN63604.1"/>
    </source>
</evidence>
<feature type="region of interest" description="Disordered" evidence="1">
    <location>
        <begin position="94"/>
        <end position="232"/>
    </location>
</feature>
<dbReference type="Gene3D" id="1.10.8.10">
    <property type="entry name" value="DNA helicase RuvA subunit, C-terminal domain"/>
    <property type="match status" value="1"/>
</dbReference>
<reference evidence="3 4" key="1">
    <citation type="journal article" date="2018" name="Front. Microbiol.">
        <title>Genome-Wide Analysis of Corynespora cassiicola Leaf Fall Disease Putative Effectors.</title>
        <authorList>
            <person name="Lopez D."/>
            <person name="Ribeiro S."/>
            <person name="Label P."/>
            <person name="Fumanal B."/>
            <person name="Venisse J.S."/>
            <person name="Kohler A."/>
            <person name="de Oliveira R.R."/>
            <person name="Labutti K."/>
            <person name="Lipzen A."/>
            <person name="Lail K."/>
            <person name="Bauer D."/>
            <person name="Ohm R.A."/>
            <person name="Barry K.W."/>
            <person name="Spatafora J."/>
            <person name="Grigoriev I.V."/>
            <person name="Martin F.M."/>
            <person name="Pujade-Renaud V."/>
        </authorList>
    </citation>
    <scope>NUCLEOTIDE SEQUENCE [LARGE SCALE GENOMIC DNA]</scope>
    <source>
        <strain evidence="3 4">Philippines</strain>
    </source>
</reference>
<dbReference type="InterPro" id="IPR009060">
    <property type="entry name" value="UBA-like_sf"/>
</dbReference>
<name>A0A2T2NDT8_CORCC</name>
<feature type="region of interest" description="Disordered" evidence="1">
    <location>
        <begin position="869"/>
        <end position="918"/>
    </location>
</feature>
<feature type="compositionally biased region" description="Low complexity" evidence="1">
    <location>
        <begin position="36"/>
        <end position="48"/>
    </location>
</feature>
<dbReference type="AlphaFoldDB" id="A0A2T2NDT8"/>
<dbReference type="Proteomes" id="UP000240883">
    <property type="component" value="Unassembled WGS sequence"/>
</dbReference>
<dbReference type="SUPFAM" id="SSF46934">
    <property type="entry name" value="UBA-like"/>
    <property type="match status" value="1"/>
</dbReference>
<feature type="domain" description="UBA" evidence="2">
    <location>
        <begin position="984"/>
        <end position="1028"/>
    </location>
</feature>
<feature type="region of interest" description="Disordered" evidence="1">
    <location>
        <begin position="257"/>
        <end position="316"/>
    </location>
</feature>
<keyword evidence="4" id="KW-1185">Reference proteome</keyword>
<feature type="compositionally biased region" description="Low complexity" evidence="1">
    <location>
        <begin position="160"/>
        <end position="170"/>
    </location>
</feature>
<dbReference type="InterPro" id="IPR015940">
    <property type="entry name" value="UBA"/>
</dbReference>
<proteinExistence type="predicted"/>
<feature type="compositionally biased region" description="Polar residues" evidence="1">
    <location>
        <begin position="185"/>
        <end position="198"/>
    </location>
</feature>
<evidence type="ECO:0000259" key="2">
    <source>
        <dbReference type="PROSITE" id="PS50030"/>
    </source>
</evidence>
<feature type="compositionally biased region" description="Low complexity" evidence="1">
    <location>
        <begin position="946"/>
        <end position="966"/>
    </location>
</feature>
<feature type="region of interest" description="Disordered" evidence="1">
    <location>
        <begin position="21"/>
        <end position="79"/>
    </location>
</feature>
<feature type="compositionally biased region" description="Low complexity" evidence="1">
    <location>
        <begin position="112"/>
        <end position="131"/>
    </location>
</feature>
<organism evidence="3 4">
    <name type="scientific">Corynespora cassiicola Philippines</name>
    <dbReference type="NCBI Taxonomy" id="1448308"/>
    <lineage>
        <taxon>Eukaryota</taxon>
        <taxon>Fungi</taxon>
        <taxon>Dikarya</taxon>
        <taxon>Ascomycota</taxon>
        <taxon>Pezizomycotina</taxon>
        <taxon>Dothideomycetes</taxon>
        <taxon>Pleosporomycetidae</taxon>
        <taxon>Pleosporales</taxon>
        <taxon>Corynesporascaceae</taxon>
        <taxon>Corynespora</taxon>
    </lineage>
</organism>
<feature type="compositionally biased region" description="Polar residues" evidence="1">
    <location>
        <begin position="96"/>
        <end position="111"/>
    </location>
</feature>
<feature type="region of interest" description="Disordered" evidence="1">
    <location>
        <begin position="930"/>
        <end position="968"/>
    </location>
</feature>